<dbReference type="InterPro" id="IPR002937">
    <property type="entry name" value="Amino_oxidase"/>
</dbReference>
<dbReference type="InterPro" id="IPR036188">
    <property type="entry name" value="FAD/NAD-bd_sf"/>
</dbReference>
<feature type="domain" description="Amine oxidase" evidence="2">
    <location>
        <begin position="112"/>
        <end position="362"/>
    </location>
</feature>
<dbReference type="PANTHER" id="PTHR43563:SF1">
    <property type="entry name" value="AMINE OXIDASE [FLAVIN-CONTAINING] B"/>
    <property type="match status" value="1"/>
</dbReference>
<gene>
    <name evidence="3" type="ORF">SAMN05421743_102135</name>
</gene>
<evidence type="ECO:0000256" key="1">
    <source>
        <dbReference type="ARBA" id="ARBA00005995"/>
    </source>
</evidence>
<dbReference type="AlphaFoldDB" id="A0A1H3XGI5"/>
<dbReference type="OrthoDB" id="56323at2"/>
<dbReference type="EMBL" id="FNQR01000002">
    <property type="protein sequence ID" value="SDZ98051.1"/>
    <property type="molecule type" value="Genomic_DNA"/>
</dbReference>
<dbReference type="SUPFAM" id="SSF51905">
    <property type="entry name" value="FAD/NAD(P)-binding domain"/>
    <property type="match status" value="1"/>
</dbReference>
<name>A0A1H3XGI5_9BACI</name>
<dbReference type="GO" id="GO:0016491">
    <property type="term" value="F:oxidoreductase activity"/>
    <property type="evidence" value="ECO:0007669"/>
    <property type="project" value="InterPro"/>
</dbReference>
<proteinExistence type="inferred from homology"/>
<keyword evidence="4" id="KW-1185">Reference proteome</keyword>
<dbReference type="PANTHER" id="PTHR43563">
    <property type="entry name" value="AMINE OXIDASE"/>
    <property type="match status" value="1"/>
</dbReference>
<protein>
    <submittedName>
        <fullName evidence="3">Monoamine oxidase</fullName>
    </submittedName>
</protein>
<organism evidence="3 4">
    <name type="scientific">Thalassobacillus cyri</name>
    <dbReference type="NCBI Taxonomy" id="571932"/>
    <lineage>
        <taxon>Bacteria</taxon>
        <taxon>Bacillati</taxon>
        <taxon>Bacillota</taxon>
        <taxon>Bacilli</taxon>
        <taxon>Bacillales</taxon>
        <taxon>Bacillaceae</taxon>
        <taxon>Thalassobacillus</taxon>
    </lineage>
</organism>
<dbReference type="Proteomes" id="UP000198584">
    <property type="component" value="Unassembled WGS sequence"/>
</dbReference>
<dbReference type="STRING" id="571932.SAMN05421743_102135"/>
<dbReference type="InterPro" id="IPR050703">
    <property type="entry name" value="Flavin_MAO"/>
</dbReference>
<evidence type="ECO:0000259" key="2">
    <source>
        <dbReference type="Pfam" id="PF01593"/>
    </source>
</evidence>
<accession>A0A1H3XGI5</accession>
<reference evidence="3 4" key="1">
    <citation type="submission" date="2016-10" db="EMBL/GenBank/DDBJ databases">
        <authorList>
            <person name="de Groot N.N."/>
        </authorList>
    </citation>
    <scope>NUCLEOTIDE SEQUENCE [LARGE SCALE GENOMIC DNA]</scope>
    <source>
        <strain evidence="3 4">CCM7597</strain>
    </source>
</reference>
<evidence type="ECO:0000313" key="3">
    <source>
        <dbReference type="EMBL" id="SDZ98051.1"/>
    </source>
</evidence>
<sequence length="369" mass="40548">MNEPVIIVGAGLSGLRTASMLDSEGIECKVLEARGRIGGRVLSRAVVDRPEFGKFDLGPTWFWPQHEPVISRVVRELGLRTFVQHTEGAILLEQSQHQPVQRRRLPEGAVERPDRLVGGVQSLIDAIADTLPRRTIELDTRVTAIRMGEQETITLETAHADGTQKSLRAKAVILALPPRIVARHITFSPSFPDKLTTSLLDKPTWMAGQAKAIAIYDRPFWREDGLSGQAMSWAGPLQEIHDASPETGYGALFGFFGIPPKMRQKLGEEKVLKLVVDQLVRLYGQSAEKPISLLYKDWSSDPETAVDDDSTPLSSFPNYGPPVSPGGWGEKIFFAGTETASEHGGHLEGALRAAERASKEVISLYKSEL</sequence>
<comment type="similarity">
    <text evidence="1">Belongs to the flavin monoamine oxidase family.</text>
</comment>
<dbReference type="Pfam" id="PF01593">
    <property type="entry name" value="Amino_oxidase"/>
    <property type="match status" value="1"/>
</dbReference>
<evidence type="ECO:0000313" key="4">
    <source>
        <dbReference type="Proteomes" id="UP000198584"/>
    </source>
</evidence>
<dbReference type="Pfam" id="PF13450">
    <property type="entry name" value="NAD_binding_8"/>
    <property type="match status" value="1"/>
</dbReference>
<dbReference type="SUPFAM" id="SSF54373">
    <property type="entry name" value="FAD-linked reductases, C-terminal domain"/>
    <property type="match status" value="1"/>
</dbReference>
<dbReference type="Gene3D" id="3.50.50.60">
    <property type="entry name" value="FAD/NAD(P)-binding domain"/>
    <property type="match status" value="2"/>
</dbReference>
<dbReference type="RefSeq" id="WP_093042239.1">
    <property type="nucleotide sequence ID" value="NZ_FNQR01000002.1"/>
</dbReference>